<dbReference type="EMBL" id="SPHZ02000003">
    <property type="protein sequence ID" value="KAF0922941.1"/>
    <property type="molecule type" value="Genomic_DNA"/>
</dbReference>
<comment type="caution">
    <text evidence="1">The sequence shown here is derived from an EMBL/GenBank/DDBJ whole genome shotgun (WGS) entry which is preliminary data.</text>
</comment>
<organism evidence="1 2">
    <name type="scientific">Oryza meyeriana var. granulata</name>
    <dbReference type="NCBI Taxonomy" id="110450"/>
    <lineage>
        <taxon>Eukaryota</taxon>
        <taxon>Viridiplantae</taxon>
        <taxon>Streptophyta</taxon>
        <taxon>Embryophyta</taxon>
        <taxon>Tracheophyta</taxon>
        <taxon>Spermatophyta</taxon>
        <taxon>Magnoliopsida</taxon>
        <taxon>Liliopsida</taxon>
        <taxon>Poales</taxon>
        <taxon>Poaceae</taxon>
        <taxon>BOP clade</taxon>
        <taxon>Oryzoideae</taxon>
        <taxon>Oryzeae</taxon>
        <taxon>Oryzinae</taxon>
        <taxon>Oryza</taxon>
        <taxon>Oryza meyeriana</taxon>
    </lineage>
</organism>
<evidence type="ECO:0000313" key="1">
    <source>
        <dbReference type="EMBL" id="KAF0922941.1"/>
    </source>
</evidence>
<keyword evidence="2" id="KW-1185">Reference proteome</keyword>
<gene>
    <name evidence="1" type="ORF">E2562_002178</name>
</gene>
<sequence>MAHCSPSARDVLTVALRRIGWWMVCSLPPWPENGQLTAERGPRTAAGGGLAPDQRRRLVAALISLLAPGQRTKKKMERCDVGRPPTLGCTVHE</sequence>
<protein>
    <submittedName>
        <fullName evidence="1">Uncharacterized protein</fullName>
    </submittedName>
</protein>
<proteinExistence type="predicted"/>
<reference evidence="1 2" key="1">
    <citation type="submission" date="2019-11" db="EMBL/GenBank/DDBJ databases">
        <title>Whole genome sequence of Oryza granulata.</title>
        <authorList>
            <person name="Li W."/>
        </authorList>
    </citation>
    <scope>NUCLEOTIDE SEQUENCE [LARGE SCALE GENOMIC DNA]</scope>
    <source>
        <strain evidence="2">cv. Menghai</strain>
        <tissue evidence="1">Leaf</tissue>
    </source>
</reference>
<name>A0A6G1EE39_9ORYZ</name>
<evidence type="ECO:0000313" key="2">
    <source>
        <dbReference type="Proteomes" id="UP000479710"/>
    </source>
</evidence>
<dbReference type="AlphaFoldDB" id="A0A6G1EE39"/>
<accession>A0A6G1EE39</accession>
<dbReference type="Proteomes" id="UP000479710">
    <property type="component" value="Unassembled WGS sequence"/>
</dbReference>